<reference evidence="1 2" key="1">
    <citation type="submission" date="2017-09" db="EMBL/GenBank/DDBJ databases">
        <title>High-quality draft genome sequence of Butyrivibrio fibrisolvens INBov1, isolated from cow rumen.</title>
        <authorList>
            <person name="Rodriguez Hernaez J."/>
            <person name="Rivarola M."/>
            <person name="Paniego N."/>
            <person name="Cravero S."/>
            <person name="Ceron Cucchi M."/>
            <person name="Martinez M.C."/>
        </authorList>
    </citation>
    <scope>NUCLEOTIDE SEQUENCE [LARGE SCALE GENOMIC DNA]</scope>
    <source>
        <strain evidence="1 2">INBov1</strain>
    </source>
</reference>
<organism evidence="1 2">
    <name type="scientific">Butyrivibrio fibrisolvens</name>
    <dbReference type="NCBI Taxonomy" id="831"/>
    <lineage>
        <taxon>Bacteria</taxon>
        <taxon>Bacillati</taxon>
        <taxon>Bacillota</taxon>
        <taxon>Clostridia</taxon>
        <taxon>Lachnospirales</taxon>
        <taxon>Lachnospiraceae</taxon>
        <taxon>Butyrivibrio</taxon>
    </lineage>
</organism>
<gene>
    <name evidence="1" type="ORF">CPT75_08845</name>
</gene>
<comment type="caution">
    <text evidence="1">The sequence shown here is derived from an EMBL/GenBank/DDBJ whole genome shotgun (WGS) entry which is preliminary data.</text>
</comment>
<dbReference type="RefSeq" id="WP_110072782.1">
    <property type="nucleotide sequence ID" value="NZ_CM009896.1"/>
</dbReference>
<sequence>MIIFYLLIIIFIIRHIVIEVNNQKLRNPKNENEDIKTIDGITYLIKDNSSYVMYKLDSAFTSKYLKSWTFTKKSNTEGELVFGALNIATNGSGNKDYGHTYNVKIESFGDNTLLHMTYIGKNGIGTMGPSKLLTQAYHFFMLEQFDVLEIRENSNEHD</sequence>
<dbReference type="AlphaFoldDB" id="A0A317G4F3"/>
<dbReference type="Proteomes" id="UP000245488">
    <property type="component" value="Chromosome"/>
</dbReference>
<name>A0A317G4F3_BUTFI</name>
<protein>
    <submittedName>
        <fullName evidence="1">Uncharacterized protein</fullName>
    </submittedName>
</protein>
<accession>A0A317G4F3</accession>
<evidence type="ECO:0000313" key="1">
    <source>
        <dbReference type="EMBL" id="PWT27202.1"/>
    </source>
</evidence>
<proteinExistence type="predicted"/>
<evidence type="ECO:0000313" key="2">
    <source>
        <dbReference type="Proteomes" id="UP000245488"/>
    </source>
</evidence>
<keyword evidence="2" id="KW-1185">Reference proteome</keyword>
<dbReference type="EMBL" id="NXNG01000001">
    <property type="protein sequence ID" value="PWT27202.1"/>
    <property type="molecule type" value="Genomic_DNA"/>
</dbReference>